<sequence length="170" mass="18553">MKIHALIAFAILLATGCASQSAYKPANGSGYGYKESRISDNRYRVTFKARGDDRDRAMDYALLRAAELTLLKGYDWFVVVNRESLVDRKETEMQSGFSSGDRVITRDCGLLGCTTRSYSTPPTYSAGVSAGGRSRAESVLEIRMGKGVRPSNGDSYDALSVRDSLQKKAG</sequence>
<keyword evidence="1" id="KW-0732">Signal</keyword>
<evidence type="ECO:0008006" key="4">
    <source>
        <dbReference type="Google" id="ProtNLM"/>
    </source>
</evidence>
<name>A0A7W4Z882_9GAMM</name>
<dbReference type="RefSeq" id="WP_183457964.1">
    <property type="nucleotide sequence ID" value="NZ_JACHWZ010000005.1"/>
</dbReference>
<gene>
    <name evidence="2" type="ORF">FHS09_001327</name>
</gene>
<protein>
    <recommendedName>
        <fullName evidence="4">Lipoprotein</fullName>
    </recommendedName>
</protein>
<feature type="chain" id="PRO_5031323161" description="Lipoprotein" evidence="1">
    <location>
        <begin position="21"/>
        <end position="170"/>
    </location>
</feature>
<dbReference type="Proteomes" id="UP000535937">
    <property type="component" value="Unassembled WGS sequence"/>
</dbReference>
<accession>A0A7W4Z882</accession>
<proteinExistence type="predicted"/>
<organism evidence="2 3">
    <name type="scientific">Microbulbifer rhizosphaerae</name>
    <dbReference type="NCBI Taxonomy" id="1562603"/>
    <lineage>
        <taxon>Bacteria</taxon>
        <taxon>Pseudomonadati</taxon>
        <taxon>Pseudomonadota</taxon>
        <taxon>Gammaproteobacteria</taxon>
        <taxon>Cellvibrionales</taxon>
        <taxon>Microbulbiferaceae</taxon>
        <taxon>Microbulbifer</taxon>
    </lineage>
</organism>
<feature type="signal peptide" evidence="1">
    <location>
        <begin position="1"/>
        <end position="20"/>
    </location>
</feature>
<dbReference type="AlphaFoldDB" id="A0A7W4Z882"/>
<evidence type="ECO:0000313" key="3">
    <source>
        <dbReference type="Proteomes" id="UP000535937"/>
    </source>
</evidence>
<dbReference type="PROSITE" id="PS51257">
    <property type="entry name" value="PROKAR_LIPOPROTEIN"/>
    <property type="match status" value="1"/>
</dbReference>
<reference evidence="2 3" key="1">
    <citation type="submission" date="2020-08" db="EMBL/GenBank/DDBJ databases">
        <title>Genomic Encyclopedia of Type Strains, Phase III (KMG-III): the genomes of soil and plant-associated and newly described type strains.</title>
        <authorList>
            <person name="Whitman W."/>
        </authorList>
    </citation>
    <scope>NUCLEOTIDE SEQUENCE [LARGE SCALE GENOMIC DNA]</scope>
    <source>
        <strain evidence="2 3">CECT 8799</strain>
    </source>
</reference>
<comment type="caution">
    <text evidence="2">The sequence shown here is derived from an EMBL/GenBank/DDBJ whole genome shotgun (WGS) entry which is preliminary data.</text>
</comment>
<keyword evidence="3" id="KW-1185">Reference proteome</keyword>
<evidence type="ECO:0000256" key="1">
    <source>
        <dbReference type="SAM" id="SignalP"/>
    </source>
</evidence>
<evidence type="ECO:0000313" key="2">
    <source>
        <dbReference type="EMBL" id="MBB3060508.1"/>
    </source>
</evidence>
<dbReference type="NCBIfam" id="NF047637">
    <property type="entry name" value="lipo_CC0125"/>
    <property type="match status" value="1"/>
</dbReference>
<dbReference type="EMBL" id="JACHWZ010000005">
    <property type="protein sequence ID" value="MBB3060508.1"/>
    <property type="molecule type" value="Genomic_DNA"/>
</dbReference>